<dbReference type="Proteomes" id="UP000230423">
    <property type="component" value="Unassembled WGS sequence"/>
</dbReference>
<protein>
    <submittedName>
        <fullName evidence="2">Uncharacterized protein</fullName>
    </submittedName>
</protein>
<evidence type="ECO:0000313" key="2">
    <source>
        <dbReference type="EMBL" id="PIO76380.1"/>
    </source>
</evidence>
<feature type="compositionally biased region" description="Low complexity" evidence="1">
    <location>
        <begin position="27"/>
        <end position="39"/>
    </location>
</feature>
<organism evidence="2 3">
    <name type="scientific">Teladorsagia circumcincta</name>
    <name type="common">Brown stomach worm</name>
    <name type="synonym">Ostertagia circumcincta</name>
    <dbReference type="NCBI Taxonomy" id="45464"/>
    <lineage>
        <taxon>Eukaryota</taxon>
        <taxon>Metazoa</taxon>
        <taxon>Ecdysozoa</taxon>
        <taxon>Nematoda</taxon>
        <taxon>Chromadorea</taxon>
        <taxon>Rhabditida</taxon>
        <taxon>Rhabditina</taxon>
        <taxon>Rhabditomorpha</taxon>
        <taxon>Strongyloidea</taxon>
        <taxon>Trichostrongylidae</taxon>
        <taxon>Teladorsagia</taxon>
    </lineage>
</organism>
<feature type="region of interest" description="Disordered" evidence="1">
    <location>
        <begin position="377"/>
        <end position="436"/>
    </location>
</feature>
<evidence type="ECO:0000313" key="3">
    <source>
        <dbReference type="Proteomes" id="UP000230423"/>
    </source>
</evidence>
<name>A0A2G9V3T1_TELCI</name>
<reference evidence="2 3" key="1">
    <citation type="submission" date="2015-09" db="EMBL/GenBank/DDBJ databases">
        <title>Draft genome of the parasitic nematode Teladorsagia circumcincta isolate WARC Sus (inbred).</title>
        <authorList>
            <person name="Mitreva M."/>
        </authorList>
    </citation>
    <scope>NUCLEOTIDE SEQUENCE [LARGE SCALE GENOMIC DNA]</scope>
    <source>
        <strain evidence="2 3">S</strain>
    </source>
</reference>
<dbReference type="OrthoDB" id="5822793at2759"/>
<feature type="compositionally biased region" description="Low complexity" evidence="1">
    <location>
        <begin position="87"/>
        <end position="98"/>
    </location>
</feature>
<feature type="compositionally biased region" description="Polar residues" evidence="1">
    <location>
        <begin position="127"/>
        <end position="142"/>
    </location>
</feature>
<feature type="region of interest" description="Disordered" evidence="1">
    <location>
        <begin position="1"/>
        <end position="195"/>
    </location>
</feature>
<evidence type="ECO:0000256" key="1">
    <source>
        <dbReference type="SAM" id="MobiDB-lite"/>
    </source>
</evidence>
<gene>
    <name evidence="2" type="ORF">TELCIR_01558</name>
</gene>
<proteinExistence type="predicted"/>
<dbReference type="AlphaFoldDB" id="A0A2G9V3T1"/>
<feature type="compositionally biased region" description="Polar residues" evidence="1">
    <location>
        <begin position="393"/>
        <end position="422"/>
    </location>
</feature>
<keyword evidence="3" id="KW-1185">Reference proteome</keyword>
<feature type="compositionally biased region" description="Basic and acidic residues" evidence="1">
    <location>
        <begin position="67"/>
        <end position="79"/>
    </location>
</feature>
<dbReference type="EMBL" id="KZ345057">
    <property type="protein sequence ID" value="PIO76380.1"/>
    <property type="molecule type" value="Genomic_DNA"/>
</dbReference>
<accession>A0A2G9V3T1</accession>
<sequence>MSSRTGGGPASQLMTAKIIEDSDASDSDSSSSDSESDGSPIPRQKAAVLPPKSPTVKAAPIQPEAFTGERSDLAKEMSKLHTMAGIRATASSAESRSTGNTARPTGVYDNSRPGPATPPQLPRPCTGRSSLGAQPSNRSNLAASRVGRGDGGRYSMRGNAPGVAPSSPQQNVRRPPFRAGTAPIRAAGANLAQQKEQEMNAWLRRKDYNPMKAAAEARKAKELKARGEQFVSNRSISFHVGPVAGTPAKRERYGEITRNRSQESLAVEDAEHASQRVIAEYSRGVVQDISRLSQQSSRASGKQLSGLARAVDMLSQKCKKSIELIRSQNKGCLSVSVEDLLAAAADPPRKGETLNEQLDRLSDAFDAVQRYLEQYSLDGHQSPIPDFTDDASETQSVASSFTAHSSHSRQDTASPKRTQQPNRPRRATTPLSTTHE</sequence>